<keyword evidence="4" id="KW-1185">Reference proteome</keyword>
<name>A0A1W1XG95_9NEIS</name>
<organism evidence="3 4">
    <name type="scientific">Andreprevotia lacus DSM 23236</name>
    <dbReference type="NCBI Taxonomy" id="1121001"/>
    <lineage>
        <taxon>Bacteria</taxon>
        <taxon>Pseudomonadati</taxon>
        <taxon>Pseudomonadota</taxon>
        <taxon>Betaproteobacteria</taxon>
        <taxon>Neisseriales</taxon>
        <taxon>Chitinibacteraceae</taxon>
        <taxon>Andreprevotia</taxon>
    </lineage>
</organism>
<evidence type="ECO:0000313" key="3">
    <source>
        <dbReference type="EMBL" id="SMC23005.1"/>
    </source>
</evidence>
<keyword evidence="1" id="KW-0732">Signal</keyword>
<evidence type="ECO:0000313" key="4">
    <source>
        <dbReference type="Proteomes" id="UP000192761"/>
    </source>
</evidence>
<dbReference type="AlphaFoldDB" id="A0A1W1XG95"/>
<gene>
    <name evidence="3" type="ORF">SAMN02745857_01515</name>
</gene>
<reference evidence="3 4" key="1">
    <citation type="submission" date="2017-04" db="EMBL/GenBank/DDBJ databases">
        <authorList>
            <person name="Afonso C.L."/>
            <person name="Miller P.J."/>
            <person name="Scott M.A."/>
            <person name="Spackman E."/>
            <person name="Goraichik I."/>
            <person name="Dimitrov K.M."/>
            <person name="Suarez D.L."/>
            <person name="Swayne D.E."/>
        </authorList>
    </citation>
    <scope>NUCLEOTIDE SEQUENCE [LARGE SCALE GENOMIC DNA]</scope>
    <source>
        <strain evidence="3 4">DSM 23236</strain>
    </source>
</reference>
<dbReference type="NCBIfam" id="TIGR02595">
    <property type="entry name" value="PEP_CTERM"/>
    <property type="match status" value="1"/>
</dbReference>
<dbReference type="Pfam" id="PF07589">
    <property type="entry name" value="PEP-CTERM"/>
    <property type="match status" value="1"/>
</dbReference>
<dbReference type="STRING" id="1121001.SAMN02745857_01515"/>
<evidence type="ECO:0000256" key="1">
    <source>
        <dbReference type="SAM" id="SignalP"/>
    </source>
</evidence>
<sequence>MRYIKHIVATVLLATASISEAAYSKAYTLGTGTLFAFDSFSTSSHSKLNFTATSGGGDLSQLFGLVFQITPAYQSQPLQSFTFAPGKNSFSGSFDLPGSGSYGYVFSVSRLGATFGSFNVNVAPVPEPETVALMGVGLIGVLLARRRKRL</sequence>
<dbReference type="Proteomes" id="UP000192761">
    <property type="component" value="Unassembled WGS sequence"/>
</dbReference>
<evidence type="ECO:0000259" key="2">
    <source>
        <dbReference type="Pfam" id="PF07589"/>
    </source>
</evidence>
<dbReference type="InterPro" id="IPR013424">
    <property type="entry name" value="Ice-binding_C"/>
</dbReference>
<protein>
    <submittedName>
        <fullName evidence="3">PEP-CTERM protein-sorting domain-containing protein</fullName>
    </submittedName>
</protein>
<feature type="signal peptide" evidence="1">
    <location>
        <begin position="1"/>
        <end position="21"/>
    </location>
</feature>
<dbReference type="RefSeq" id="WP_084090179.1">
    <property type="nucleotide sequence ID" value="NZ_FWXD01000007.1"/>
</dbReference>
<dbReference type="EMBL" id="FWXD01000007">
    <property type="protein sequence ID" value="SMC23005.1"/>
    <property type="molecule type" value="Genomic_DNA"/>
</dbReference>
<feature type="chain" id="PRO_5013003722" evidence="1">
    <location>
        <begin position="22"/>
        <end position="150"/>
    </location>
</feature>
<proteinExistence type="predicted"/>
<feature type="domain" description="Ice-binding protein C-terminal" evidence="2">
    <location>
        <begin position="124"/>
        <end position="147"/>
    </location>
</feature>
<accession>A0A1W1XG95</accession>
<dbReference type="OrthoDB" id="8596429at2"/>